<dbReference type="Proteomes" id="UP001228581">
    <property type="component" value="Unassembled WGS sequence"/>
</dbReference>
<keyword evidence="2" id="KW-1185">Reference proteome</keyword>
<comment type="caution">
    <text evidence="1">The sequence shown here is derived from an EMBL/GenBank/DDBJ whole genome shotgun (WGS) entry which is preliminary data.</text>
</comment>
<name>A0ABT7CYP5_9BACT</name>
<evidence type="ECO:0000313" key="2">
    <source>
        <dbReference type="Proteomes" id="UP001228581"/>
    </source>
</evidence>
<gene>
    <name evidence="1" type="ORF">QNI19_38590</name>
</gene>
<reference evidence="1 2" key="1">
    <citation type="submission" date="2023-05" db="EMBL/GenBank/DDBJ databases">
        <authorList>
            <person name="Zhang X."/>
        </authorList>
    </citation>
    <scope>NUCLEOTIDE SEQUENCE [LARGE SCALE GENOMIC DNA]</scope>
    <source>
        <strain evidence="1 2">DM2B3-1</strain>
    </source>
</reference>
<organism evidence="1 2">
    <name type="scientific">Xanthocytophaga flava</name>
    <dbReference type="NCBI Taxonomy" id="3048013"/>
    <lineage>
        <taxon>Bacteria</taxon>
        <taxon>Pseudomonadati</taxon>
        <taxon>Bacteroidota</taxon>
        <taxon>Cytophagia</taxon>
        <taxon>Cytophagales</taxon>
        <taxon>Rhodocytophagaceae</taxon>
        <taxon>Xanthocytophaga</taxon>
    </lineage>
</organism>
<evidence type="ECO:0000313" key="1">
    <source>
        <dbReference type="EMBL" id="MDJ1498900.1"/>
    </source>
</evidence>
<sequence>MNTSVRGTGHGRKYEVYLKNDTNSIYYLDNFTKKIHSKEYTLGKYVQRGDSLYKKADNDTIILIRSDSISYWLYEKIL</sequence>
<proteinExistence type="predicted"/>
<dbReference type="EMBL" id="JASJOT010000065">
    <property type="protein sequence ID" value="MDJ1498900.1"/>
    <property type="molecule type" value="Genomic_DNA"/>
</dbReference>
<protein>
    <submittedName>
        <fullName evidence="1">Uncharacterized protein</fullName>
    </submittedName>
</protein>
<accession>A0ABT7CYP5</accession>